<dbReference type="Gene3D" id="3.40.640.10">
    <property type="entry name" value="Type I PLP-dependent aspartate aminotransferase-like (Major domain)"/>
    <property type="match status" value="1"/>
</dbReference>
<accession>T1JKM4</accession>
<dbReference type="InterPro" id="IPR015422">
    <property type="entry name" value="PyrdxlP-dep_Trfase_small"/>
</dbReference>
<dbReference type="PANTHER" id="PTHR45688">
    <property type="match status" value="1"/>
</dbReference>
<comment type="similarity">
    <text evidence="1 3">Belongs to the class-III pyridoxal-phosphate-dependent aminotransferase family.</text>
</comment>
<dbReference type="EnsemblMetazoa" id="SMAR014404-RA">
    <property type="protein sequence ID" value="SMAR014404-PA"/>
    <property type="gene ID" value="SMAR014404"/>
</dbReference>
<dbReference type="Pfam" id="PF00202">
    <property type="entry name" value="Aminotran_3"/>
    <property type="match status" value="1"/>
</dbReference>
<dbReference type="STRING" id="126957.T1JKM4"/>
<dbReference type="HOGENOM" id="CLU_016922_8_0_1"/>
<dbReference type="InterPro" id="IPR005814">
    <property type="entry name" value="Aminotrans_3"/>
</dbReference>
<dbReference type="Proteomes" id="UP000014500">
    <property type="component" value="Unassembled WGS sequence"/>
</dbReference>
<evidence type="ECO:0000256" key="2">
    <source>
        <dbReference type="ARBA" id="ARBA00022898"/>
    </source>
</evidence>
<dbReference type="eggNOG" id="KOG1403">
    <property type="taxonomic scope" value="Eukaryota"/>
</dbReference>
<keyword evidence="2 3" id="KW-0663">Pyridoxal phosphate</keyword>
<dbReference type="EMBL" id="JH431720">
    <property type="status" value="NOT_ANNOTATED_CDS"/>
    <property type="molecule type" value="Genomic_DNA"/>
</dbReference>
<proteinExistence type="inferred from homology"/>
<evidence type="ECO:0000256" key="3">
    <source>
        <dbReference type="RuleBase" id="RU003560"/>
    </source>
</evidence>
<reference evidence="5" key="1">
    <citation type="submission" date="2011-05" db="EMBL/GenBank/DDBJ databases">
        <authorList>
            <person name="Richards S.R."/>
            <person name="Qu J."/>
            <person name="Jiang H."/>
            <person name="Jhangiani S.N."/>
            <person name="Agravi P."/>
            <person name="Goodspeed R."/>
            <person name="Gross S."/>
            <person name="Mandapat C."/>
            <person name="Jackson L."/>
            <person name="Mathew T."/>
            <person name="Pu L."/>
            <person name="Thornton R."/>
            <person name="Saada N."/>
            <person name="Wilczek-Boney K.B."/>
            <person name="Lee S."/>
            <person name="Kovar C."/>
            <person name="Wu Y."/>
            <person name="Scherer S.E."/>
            <person name="Worley K.C."/>
            <person name="Muzny D.M."/>
            <person name="Gibbs R."/>
        </authorList>
    </citation>
    <scope>NUCLEOTIDE SEQUENCE</scope>
    <source>
        <strain evidence="5">Brora</strain>
    </source>
</reference>
<evidence type="ECO:0000313" key="4">
    <source>
        <dbReference type="EnsemblMetazoa" id="SMAR014404-PA"/>
    </source>
</evidence>
<dbReference type="Gene3D" id="3.90.1150.10">
    <property type="entry name" value="Aspartate Aminotransferase, domain 1"/>
    <property type="match status" value="1"/>
</dbReference>
<evidence type="ECO:0008006" key="6">
    <source>
        <dbReference type="Google" id="ProtNLM"/>
    </source>
</evidence>
<dbReference type="CDD" id="cd00610">
    <property type="entry name" value="OAT_like"/>
    <property type="match status" value="1"/>
</dbReference>
<dbReference type="SUPFAM" id="SSF53383">
    <property type="entry name" value="PLP-dependent transferases"/>
    <property type="match status" value="1"/>
</dbReference>
<dbReference type="InterPro" id="IPR015424">
    <property type="entry name" value="PyrdxlP-dep_Trfase"/>
</dbReference>
<protein>
    <recommendedName>
        <fullName evidence="6">Alanine--glyoxylate aminotransferase 2-like</fullName>
    </recommendedName>
</protein>
<dbReference type="GO" id="GO:0005739">
    <property type="term" value="C:mitochondrion"/>
    <property type="evidence" value="ECO:0007669"/>
    <property type="project" value="TreeGrafter"/>
</dbReference>
<dbReference type="PIRSF" id="PIRSF000521">
    <property type="entry name" value="Transaminase_4ab_Lys_Orn"/>
    <property type="match status" value="1"/>
</dbReference>
<dbReference type="GO" id="GO:0030170">
    <property type="term" value="F:pyridoxal phosphate binding"/>
    <property type="evidence" value="ECO:0007669"/>
    <property type="project" value="InterPro"/>
</dbReference>
<reference evidence="4" key="2">
    <citation type="submission" date="2015-02" db="UniProtKB">
        <authorList>
            <consortium name="EnsemblMetazoa"/>
        </authorList>
    </citation>
    <scope>IDENTIFICATION</scope>
</reference>
<organism evidence="4 5">
    <name type="scientific">Strigamia maritima</name>
    <name type="common">European centipede</name>
    <name type="synonym">Geophilus maritimus</name>
    <dbReference type="NCBI Taxonomy" id="126957"/>
    <lineage>
        <taxon>Eukaryota</taxon>
        <taxon>Metazoa</taxon>
        <taxon>Ecdysozoa</taxon>
        <taxon>Arthropoda</taxon>
        <taxon>Myriapoda</taxon>
        <taxon>Chilopoda</taxon>
        <taxon>Pleurostigmophora</taxon>
        <taxon>Geophilomorpha</taxon>
        <taxon>Linotaeniidae</taxon>
        <taxon>Strigamia</taxon>
    </lineage>
</organism>
<dbReference type="OMA" id="GAIETMK"/>
<sequence length="476" mass="53020">MYTKVLQKPQHKMADQEKVSKAETIQLRKRYIGESCKLFYRLDPLKITRAKGQYMYDEQGNEYLDCINNVAHVGHCHPSVVDAGCEQMKVLNTNCRFLHDNLVLCAKKITDHLPSELSVCFLVNSGSEANDLALRLAQAHTKAHDVIVIDHAYHGHLNSTIDISPYKFNHPGGQGKPGYIHVAPCPDVYRGKFRTEDWADEDLGQLYANEVRDIVASLATLGKKPRAFIAESLLSCGGQIILPHNYLRYVYKYVREAGGVCIADEVQVGFGRVGKHWWGFQLDGDDIVPDIVTMGEPMGNGHPVSAVITTQEVATSFANSGIEYFNTFGGNPVSCAIANAVMDVIEKEKLRENARDVGIYTINLLQNLKQNHCLIGDIRGEGLFIGVELVLDQKTKLPAIAEAQHIVTRMREEHILLSTDGPDRNVLKIKPPLVFSRENAQHLVDVLDKLLKEVDNSDNPTVISENTNSALRTQTI</sequence>
<evidence type="ECO:0000256" key="1">
    <source>
        <dbReference type="ARBA" id="ARBA00008954"/>
    </source>
</evidence>
<keyword evidence="5" id="KW-1185">Reference proteome</keyword>
<dbReference type="InterPro" id="IPR015421">
    <property type="entry name" value="PyrdxlP-dep_Trfase_major"/>
</dbReference>
<dbReference type="PANTHER" id="PTHR45688:SF13">
    <property type="entry name" value="ALANINE--GLYOXYLATE AMINOTRANSFERASE 2-LIKE"/>
    <property type="match status" value="1"/>
</dbReference>
<evidence type="ECO:0000313" key="5">
    <source>
        <dbReference type="Proteomes" id="UP000014500"/>
    </source>
</evidence>
<dbReference type="PhylomeDB" id="T1JKM4"/>
<name>T1JKM4_STRMM</name>
<dbReference type="AlphaFoldDB" id="T1JKM4"/>
<dbReference type="GO" id="GO:0008483">
    <property type="term" value="F:transaminase activity"/>
    <property type="evidence" value="ECO:0007669"/>
    <property type="project" value="InterPro"/>
</dbReference>